<keyword evidence="2 5" id="KW-0812">Transmembrane</keyword>
<keyword evidence="3 5" id="KW-1133">Transmembrane helix</keyword>
<sequence>MTSDSEGRDFRRFDVRPTADSHFSWLRTRMSVERTLMSWVRTSVALIGFGFTIVQFFDRLSVMTGVAEALRPQAPRYLGLALISAGVFALLISAWQYHKTMNYLWSGSFRVLAGVDDRRLHTPIYAVAIIIIFIGIFAFFAVFMRAI</sequence>
<dbReference type="Proteomes" id="UP000030826">
    <property type="component" value="Unassembled WGS sequence"/>
</dbReference>
<organism evidence="7 8">
    <name type="scientific">Aureimonas altamirensis</name>
    <dbReference type="NCBI Taxonomy" id="370622"/>
    <lineage>
        <taxon>Bacteria</taxon>
        <taxon>Pseudomonadati</taxon>
        <taxon>Pseudomonadota</taxon>
        <taxon>Alphaproteobacteria</taxon>
        <taxon>Hyphomicrobiales</taxon>
        <taxon>Aurantimonadaceae</taxon>
        <taxon>Aureimonas</taxon>
    </lineage>
</organism>
<dbReference type="EMBL" id="JRFJ01000001">
    <property type="protein sequence ID" value="KHJ55209.1"/>
    <property type="molecule type" value="Genomic_DNA"/>
</dbReference>
<dbReference type="GO" id="GO:0012505">
    <property type="term" value="C:endomembrane system"/>
    <property type="evidence" value="ECO:0007669"/>
    <property type="project" value="UniProtKB-SubCell"/>
</dbReference>
<feature type="transmembrane region" description="Helical" evidence="5">
    <location>
        <begin position="124"/>
        <end position="144"/>
    </location>
</feature>
<dbReference type="Pfam" id="PF02656">
    <property type="entry name" value="DUF202"/>
    <property type="match status" value="1"/>
</dbReference>
<evidence type="ECO:0000313" key="8">
    <source>
        <dbReference type="Proteomes" id="UP000030826"/>
    </source>
</evidence>
<dbReference type="InterPro" id="IPR003807">
    <property type="entry name" value="DUF202"/>
</dbReference>
<accession>A0A0B1Q489</accession>
<evidence type="ECO:0000256" key="3">
    <source>
        <dbReference type="ARBA" id="ARBA00022989"/>
    </source>
</evidence>
<name>A0A0B1Q489_9HYPH</name>
<evidence type="ECO:0000256" key="5">
    <source>
        <dbReference type="SAM" id="Phobius"/>
    </source>
</evidence>
<evidence type="ECO:0000256" key="4">
    <source>
        <dbReference type="ARBA" id="ARBA00023136"/>
    </source>
</evidence>
<feature type="transmembrane region" description="Helical" evidence="5">
    <location>
        <begin position="36"/>
        <end position="57"/>
    </location>
</feature>
<dbReference type="AlphaFoldDB" id="A0A0B1Q489"/>
<dbReference type="RefSeq" id="WP_039190330.1">
    <property type="nucleotide sequence ID" value="NZ_JRFJ01000001.1"/>
</dbReference>
<proteinExistence type="predicted"/>
<comment type="caution">
    <text evidence="7">The sequence shown here is derived from an EMBL/GenBank/DDBJ whole genome shotgun (WGS) entry which is preliminary data.</text>
</comment>
<evidence type="ECO:0000256" key="2">
    <source>
        <dbReference type="ARBA" id="ARBA00022692"/>
    </source>
</evidence>
<evidence type="ECO:0000313" key="7">
    <source>
        <dbReference type="EMBL" id="KHJ55209.1"/>
    </source>
</evidence>
<reference evidence="7 8" key="1">
    <citation type="submission" date="2014-09" db="EMBL/GenBank/DDBJ databases">
        <title>Isolation and characterization of Aurantimonas altamirensis ON-56566 from clinical sample following a dog bite.</title>
        <authorList>
            <person name="Eshaghi A."/>
            <person name="Li A."/>
            <person name="Shahinas D."/>
            <person name="Bahn P."/>
            <person name="Kus J.V."/>
            <person name="Patel S.N."/>
        </authorList>
    </citation>
    <scope>NUCLEOTIDE SEQUENCE [LARGE SCALE GENOMIC DNA]</scope>
    <source>
        <strain evidence="7 8">ON-56566</strain>
    </source>
</reference>
<feature type="domain" description="DUF202" evidence="6">
    <location>
        <begin position="27"/>
        <end position="102"/>
    </location>
</feature>
<protein>
    <recommendedName>
        <fullName evidence="6">DUF202 domain-containing protein</fullName>
    </recommendedName>
</protein>
<keyword evidence="4 5" id="KW-0472">Membrane</keyword>
<dbReference type="STRING" id="370622.LA66_00540"/>
<evidence type="ECO:0000256" key="1">
    <source>
        <dbReference type="ARBA" id="ARBA00004127"/>
    </source>
</evidence>
<feature type="transmembrane region" description="Helical" evidence="5">
    <location>
        <begin position="77"/>
        <end position="97"/>
    </location>
</feature>
<comment type="subcellular location">
    <subcellularLocation>
        <location evidence="1">Endomembrane system</location>
        <topology evidence="1">Multi-pass membrane protein</topology>
    </subcellularLocation>
</comment>
<gene>
    <name evidence="7" type="ORF">LA66_00540</name>
</gene>
<dbReference type="OrthoDB" id="582337at2"/>
<evidence type="ECO:0000259" key="6">
    <source>
        <dbReference type="Pfam" id="PF02656"/>
    </source>
</evidence>